<dbReference type="AlphaFoldDB" id="A0A8J2L1J8"/>
<proteinExistence type="predicted"/>
<dbReference type="Proteomes" id="UP000708208">
    <property type="component" value="Unassembled WGS sequence"/>
</dbReference>
<sequence length="67" mass="7686">MVNYGRGYGIVTGDVFSGDCMILRTNCAIETRNTGSLRCICGVWREREAVERRLRERNGVFKRSQEV</sequence>
<reference evidence="1" key="1">
    <citation type="submission" date="2021-06" db="EMBL/GenBank/DDBJ databases">
        <authorList>
            <person name="Hodson N. C."/>
            <person name="Mongue J. A."/>
            <person name="Jaron S. K."/>
        </authorList>
    </citation>
    <scope>NUCLEOTIDE SEQUENCE</scope>
</reference>
<dbReference type="EMBL" id="CAJVCH010298613">
    <property type="protein sequence ID" value="CAG7785554.1"/>
    <property type="molecule type" value="Genomic_DNA"/>
</dbReference>
<keyword evidence="2" id="KW-1185">Reference proteome</keyword>
<gene>
    <name evidence="1" type="ORF">AFUS01_LOCUS24172</name>
</gene>
<evidence type="ECO:0000313" key="2">
    <source>
        <dbReference type="Proteomes" id="UP000708208"/>
    </source>
</evidence>
<comment type="caution">
    <text evidence="1">The sequence shown here is derived from an EMBL/GenBank/DDBJ whole genome shotgun (WGS) entry which is preliminary data.</text>
</comment>
<protein>
    <submittedName>
        <fullName evidence="1">Uncharacterized protein</fullName>
    </submittedName>
</protein>
<organism evidence="1 2">
    <name type="scientific">Allacma fusca</name>
    <dbReference type="NCBI Taxonomy" id="39272"/>
    <lineage>
        <taxon>Eukaryota</taxon>
        <taxon>Metazoa</taxon>
        <taxon>Ecdysozoa</taxon>
        <taxon>Arthropoda</taxon>
        <taxon>Hexapoda</taxon>
        <taxon>Collembola</taxon>
        <taxon>Symphypleona</taxon>
        <taxon>Sminthuridae</taxon>
        <taxon>Allacma</taxon>
    </lineage>
</organism>
<name>A0A8J2L1J8_9HEXA</name>
<evidence type="ECO:0000313" key="1">
    <source>
        <dbReference type="EMBL" id="CAG7785554.1"/>
    </source>
</evidence>
<accession>A0A8J2L1J8</accession>